<dbReference type="InterPro" id="IPR036390">
    <property type="entry name" value="WH_DNA-bd_sf"/>
</dbReference>
<dbReference type="Proteomes" id="UP001596071">
    <property type="component" value="Unassembled WGS sequence"/>
</dbReference>
<dbReference type="Pfam" id="PF13730">
    <property type="entry name" value="HTH_36"/>
    <property type="match status" value="1"/>
</dbReference>
<comment type="caution">
    <text evidence="1">The sequence shown here is derived from an EMBL/GenBank/DDBJ whole genome shotgun (WGS) entry which is preliminary data.</text>
</comment>
<protein>
    <submittedName>
        <fullName evidence="1">Helix-turn-helix domain-containing protein</fullName>
    </submittedName>
</protein>
<evidence type="ECO:0000313" key="2">
    <source>
        <dbReference type="Proteomes" id="UP001596071"/>
    </source>
</evidence>
<dbReference type="EMBL" id="JBHSNP010000029">
    <property type="protein sequence ID" value="MFC5604792.1"/>
    <property type="molecule type" value="Genomic_DNA"/>
</dbReference>
<gene>
    <name evidence="1" type="ORF">ACFPTP_16270</name>
</gene>
<sequence>MTKHLQEYSKLDNFQEVYSAVRKHIALHHDKLTKADRRVLDLILQYTVMNGAAYLTCEEIMKDTERSKATVQRAIRKLVTLRIIEKVHTFDPEVGGLGANRYTIFPSEEQS</sequence>
<name>A0ABW0U194_9BACL</name>
<dbReference type="Gene3D" id="1.10.10.10">
    <property type="entry name" value="Winged helix-like DNA-binding domain superfamily/Winged helix DNA-binding domain"/>
    <property type="match status" value="1"/>
</dbReference>
<dbReference type="RefSeq" id="WP_381446968.1">
    <property type="nucleotide sequence ID" value="NZ_JBHSNP010000029.1"/>
</dbReference>
<reference evidence="2" key="1">
    <citation type="journal article" date="2019" name="Int. J. Syst. Evol. Microbiol.">
        <title>The Global Catalogue of Microorganisms (GCM) 10K type strain sequencing project: providing services to taxonomists for standard genome sequencing and annotation.</title>
        <authorList>
            <consortium name="The Broad Institute Genomics Platform"/>
            <consortium name="The Broad Institute Genome Sequencing Center for Infectious Disease"/>
            <person name="Wu L."/>
            <person name="Ma J."/>
        </authorList>
    </citation>
    <scope>NUCLEOTIDE SEQUENCE [LARGE SCALE GENOMIC DNA]</scope>
    <source>
        <strain evidence="2">KACC 11299</strain>
    </source>
</reference>
<keyword evidence="2" id="KW-1185">Reference proteome</keyword>
<dbReference type="SUPFAM" id="SSF46785">
    <property type="entry name" value="Winged helix' DNA-binding domain"/>
    <property type="match status" value="1"/>
</dbReference>
<proteinExistence type="predicted"/>
<evidence type="ECO:0000313" key="1">
    <source>
        <dbReference type="EMBL" id="MFC5604792.1"/>
    </source>
</evidence>
<organism evidence="1 2">
    <name type="scientific">Sporosarcina koreensis</name>
    <dbReference type="NCBI Taxonomy" id="334735"/>
    <lineage>
        <taxon>Bacteria</taxon>
        <taxon>Bacillati</taxon>
        <taxon>Bacillota</taxon>
        <taxon>Bacilli</taxon>
        <taxon>Bacillales</taxon>
        <taxon>Caryophanaceae</taxon>
        <taxon>Sporosarcina</taxon>
    </lineage>
</organism>
<dbReference type="InterPro" id="IPR036388">
    <property type="entry name" value="WH-like_DNA-bd_sf"/>
</dbReference>
<accession>A0ABW0U194</accession>